<keyword evidence="12" id="KW-1185">Reference proteome</keyword>
<dbReference type="GO" id="GO:0006397">
    <property type="term" value="P:mRNA processing"/>
    <property type="evidence" value="ECO:0007669"/>
    <property type="project" value="UniProtKB-KW"/>
</dbReference>
<dbReference type="PANTHER" id="PTHR23338">
    <property type="entry name" value="SMALL NUCLEAR RIBONUCLEOPROTEIN SM"/>
    <property type="match status" value="1"/>
</dbReference>
<evidence type="ECO:0000256" key="3">
    <source>
        <dbReference type="ARBA" id="ARBA00020160"/>
    </source>
</evidence>
<dbReference type="KEGG" id="pcoo:112858975"/>
<evidence type="ECO:0000256" key="6">
    <source>
        <dbReference type="ARBA" id="ARBA00023187"/>
    </source>
</evidence>
<keyword evidence="8" id="KW-0687">Ribonucleoprotein</keyword>
<dbReference type="InterPro" id="IPR001163">
    <property type="entry name" value="Sm_dom_euk/arc"/>
</dbReference>
<dbReference type="SUPFAM" id="SSF50182">
    <property type="entry name" value="Sm-like ribonucleoproteins"/>
    <property type="match status" value="1"/>
</dbReference>
<evidence type="ECO:0000256" key="2">
    <source>
        <dbReference type="ARBA" id="ARBA00008146"/>
    </source>
</evidence>
<dbReference type="SMART" id="SM00651">
    <property type="entry name" value="Sm"/>
    <property type="match status" value="1"/>
</dbReference>
<dbReference type="Proteomes" id="UP000515131">
    <property type="component" value="Unplaced"/>
</dbReference>
<dbReference type="GeneID" id="112858975"/>
<evidence type="ECO:0000256" key="1">
    <source>
        <dbReference type="ARBA" id="ARBA00004123"/>
    </source>
</evidence>
<dbReference type="GO" id="GO:0008380">
    <property type="term" value="P:RNA splicing"/>
    <property type="evidence" value="ECO:0007669"/>
    <property type="project" value="UniProtKB-KW"/>
</dbReference>
<dbReference type="FunFam" id="2.30.30.100:FF:000002">
    <property type="entry name" value="Small nuclear ribonucleoprotein Sm D3"/>
    <property type="match status" value="1"/>
</dbReference>
<keyword evidence="7" id="KW-0539">Nucleus</keyword>
<proteinExistence type="inferred from homology"/>
<evidence type="ECO:0000313" key="13">
    <source>
        <dbReference type="RefSeq" id="XP_025778101.1"/>
    </source>
</evidence>
<comment type="function">
    <text evidence="10">Plays a role in pre-mRNA splicing as a core component of the spliceosomal U1, U2, U4 and U5 small nuclear ribonucleoproteins (snRNPs), the building blocks of the spliceosome. Component of both the pre-catalytic spliceosome B complex and activated spliceosome C complexes. As a component of the minor spliceosome, involved in the splicing of U12-type introns in pre-mRNAs. As part of the U7 snRNP it is involved in histone pre-mRNA 3'-end processing.</text>
</comment>
<evidence type="ECO:0000259" key="11">
    <source>
        <dbReference type="SMART" id="SM00651"/>
    </source>
</evidence>
<evidence type="ECO:0000256" key="4">
    <source>
        <dbReference type="ARBA" id="ARBA00022664"/>
    </source>
</evidence>
<name>A0A6P6HRP8_PUMCO</name>
<dbReference type="RefSeq" id="XP_025778101.1">
    <property type="nucleotide sequence ID" value="XM_025922316.1"/>
</dbReference>
<dbReference type="AlphaFoldDB" id="A0A6P6HRP8"/>
<keyword evidence="5" id="KW-0747">Spliceosome</keyword>
<dbReference type="Pfam" id="PF01423">
    <property type="entry name" value="LSM"/>
    <property type="match status" value="1"/>
</dbReference>
<protein>
    <recommendedName>
        <fullName evidence="3">Small nuclear ribonucleoprotein Sm D3</fullName>
    </recommendedName>
    <alternativeName>
        <fullName evidence="9">snRNP core protein D3</fullName>
    </alternativeName>
</protein>
<accession>A0A6P6HRP8</accession>
<dbReference type="InterPro" id="IPR010920">
    <property type="entry name" value="LSM_dom_sf"/>
</dbReference>
<gene>
    <name evidence="13" type="primary">LOC112858975</name>
</gene>
<feature type="domain" description="Sm" evidence="11">
    <location>
        <begin position="8"/>
        <end position="73"/>
    </location>
</feature>
<sequence length="127" mass="14080">MSYSVLIKVLHKAAGHIMTCETNTDKMYHGKLSGREDNINCQMSNIVVPYREGPAAQLEKVYIRDIKICFICFLTSPDMLTNVPMLKSMKNKHQGSGSGRGKAAMLKAQVAARGRGRRMGCGNVFQK</sequence>
<evidence type="ECO:0000256" key="5">
    <source>
        <dbReference type="ARBA" id="ARBA00022728"/>
    </source>
</evidence>
<comment type="similarity">
    <text evidence="2">Belongs to the snRNP core protein family.</text>
</comment>
<dbReference type="GO" id="GO:0005681">
    <property type="term" value="C:spliceosomal complex"/>
    <property type="evidence" value="ECO:0007669"/>
    <property type="project" value="UniProtKB-KW"/>
</dbReference>
<evidence type="ECO:0000256" key="8">
    <source>
        <dbReference type="ARBA" id="ARBA00023274"/>
    </source>
</evidence>
<evidence type="ECO:0000256" key="9">
    <source>
        <dbReference type="ARBA" id="ARBA00033126"/>
    </source>
</evidence>
<organism evidence="12 13">
    <name type="scientific">Puma concolor</name>
    <name type="common">Mountain lion</name>
    <name type="synonym">Felis concolor</name>
    <dbReference type="NCBI Taxonomy" id="9696"/>
    <lineage>
        <taxon>Eukaryota</taxon>
        <taxon>Metazoa</taxon>
        <taxon>Chordata</taxon>
        <taxon>Craniata</taxon>
        <taxon>Vertebrata</taxon>
        <taxon>Euteleostomi</taxon>
        <taxon>Mammalia</taxon>
        <taxon>Eutheria</taxon>
        <taxon>Laurasiatheria</taxon>
        <taxon>Carnivora</taxon>
        <taxon>Feliformia</taxon>
        <taxon>Felidae</taxon>
        <taxon>Felinae</taxon>
        <taxon>Puma</taxon>
    </lineage>
</organism>
<dbReference type="Gene3D" id="2.30.30.100">
    <property type="match status" value="1"/>
</dbReference>
<evidence type="ECO:0000256" key="10">
    <source>
        <dbReference type="ARBA" id="ARBA00056968"/>
    </source>
</evidence>
<evidence type="ECO:0000256" key="7">
    <source>
        <dbReference type="ARBA" id="ARBA00023242"/>
    </source>
</evidence>
<reference evidence="13" key="1">
    <citation type="submission" date="2025-08" db="UniProtKB">
        <authorList>
            <consortium name="RefSeq"/>
        </authorList>
    </citation>
    <scope>IDENTIFICATION</scope>
    <source>
        <tissue evidence="13">Blood</tissue>
    </source>
</reference>
<keyword evidence="4" id="KW-0507">mRNA processing</keyword>
<dbReference type="InterPro" id="IPR027141">
    <property type="entry name" value="LSm4/Sm_D1/D3"/>
</dbReference>
<comment type="subcellular location">
    <subcellularLocation>
        <location evidence="1">Nucleus</location>
    </subcellularLocation>
</comment>
<keyword evidence="6" id="KW-0508">mRNA splicing</keyword>
<evidence type="ECO:0000313" key="12">
    <source>
        <dbReference type="Proteomes" id="UP000515131"/>
    </source>
</evidence>